<evidence type="ECO:0000256" key="10">
    <source>
        <dbReference type="ARBA" id="ARBA00048988"/>
    </source>
</evidence>
<evidence type="ECO:0000256" key="4">
    <source>
        <dbReference type="ARBA" id="ARBA00022806"/>
    </source>
</evidence>
<protein>
    <recommendedName>
        <fullName evidence="9">DNA 3'-5' helicase</fullName>
        <ecNumber evidence="9">5.6.2.4</ecNumber>
    </recommendedName>
</protein>
<dbReference type="Pfam" id="PF13361">
    <property type="entry name" value="UvrD_C"/>
    <property type="match status" value="1"/>
</dbReference>
<dbReference type="Pfam" id="PF00580">
    <property type="entry name" value="UvrD-helicase"/>
    <property type="match status" value="1"/>
</dbReference>
<accession>A0A3B0RPJ7</accession>
<dbReference type="CDD" id="cd18807">
    <property type="entry name" value="SF1_C_UvrD"/>
    <property type="match status" value="1"/>
</dbReference>
<dbReference type="PANTHER" id="PTHR11070">
    <property type="entry name" value="UVRD / RECB / PCRA DNA HELICASE FAMILY MEMBER"/>
    <property type="match status" value="1"/>
</dbReference>
<dbReference type="GO" id="GO:0043138">
    <property type="term" value="F:3'-5' DNA helicase activity"/>
    <property type="evidence" value="ECO:0007669"/>
    <property type="project" value="UniProtKB-EC"/>
</dbReference>
<dbReference type="PROSITE" id="PS51198">
    <property type="entry name" value="UVRD_HELICASE_ATP_BIND"/>
    <property type="match status" value="1"/>
</dbReference>
<feature type="domain" description="UvrD-like helicase C-terminal" evidence="13">
    <location>
        <begin position="309"/>
        <end position="576"/>
    </location>
</feature>
<dbReference type="SUPFAM" id="SSF52540">
    <property type="entry name" value="P-loop containing nucleoside triphosphate hydrolases"/>
    <property type="match status" value="1"/>
</dbReference>
<comment type="similarity">
    <text evidence="1">Belongs to the helicase family. UvrD subfamily.</text>
</comment>
<reference evidence="14" key="1">
    <citation type="submission" date="2018-06" db="EMBL/GenBank/DDBJ databases">
        <authorList>
            <person name="Zhirakovskaya E."/>
        </authorList>
    </citation>
    <scope>NUCLEOTIDE SEQUENCE</scope>
</reference>
<gene>
    <name evidence="14" type="ORF">MNBD_ALPHA02-2080</name>
</gene>
<evidence type="ECO:0000256" key="1">
    <source>
        <dbReference type="ARBA" id="ARBA00009922"/>
    </source>
</evidence>
<dbReference type="Gene3D" id="1.10.10.160">
    <property type="match status" value="1"/>
</dbReference>
<dbReference type="EMBL" id="UOED01000005">
    <property type="protein sequence ID" value="VAV86443.1"/>
    <property type="molecule type" value="Genomic_DNA"/>
</dbReference>
<dbReference type="PANTHER" id="PTHR11070:SF2">
    <property type="entry name" value="ATP-DEPENDENT DNA HELICASE SRS2"/>
    <property type="match status" value="1"/>
</dbReference>
<dbReference type="AlphaFoldDB" id="A0A3B0RPJ7"/>
<dbReference type="GO" id="GO:0003677">
    <property type="term" value="F:DNA binding"/>
    <property type="evidence" value="ECO:0007669"/>
    <property type="project" value="UniProtKB-KW"/>
</dbReference>
<dbReference type="EC" id="5.6.2.4" evidence="9"/>
<dbReference type="InterPro" id="IPR013986">
    <property type="entry name" value="DExx_box_DNA_helicase_dom_sf"/>
</dbReference>
<evidence type="ECO:0000256" key="2">
    <source>
        <dbReference type="ARBA" id="ARBA00022741"/>
    </source>
</evidence>
<dbReference type="GO" id="GO:0005829">
    <property type="term" value="C:cytosol"/>
    <property type="evidence" value="ECO:0007669"/>
    <property type="project" value="TreeGrafter"/>
</dbReference>
<dbReference type="Gene3D" id="1.10.486.10">
    <property type="entry name" value="PCRA, domain 4"/>
    <property type="match status" value="1"/>
</dbReference>
<evidence type="ECO:0000256" key="6">
    <source>
        <dbReference type="ARBA" id="ARBA00023125"/>
    </source>
</evidence>
<sequence>MSDPFDIDDSLSEMDVPFEDSQPPYLDGLNPPQRQAVETINGPLLVLAGAGTGKTRVLITRLAHILTTNSAYPNQILAVTFTNKAALEMKERVRAIIGDAVESMYWLGTFHAIGVKILRNHCDLVGLSGNFTILDSDDQLRLVKQIVRAEDIDEKRWNPRILAGLIDGWKNRGLLPAQVPKDEAHHYADGKAITFYSEYQARLKILNAVDFGDLILLCLTLFQNNPDVLAEYQRRFRYILVDEYQDTNVAQYLLLRLLAQSHKNICCVGDDDQSIYGWRGAEVGNILRFEKDFDGAEIIRLEQNYRSTTHILGASGGLISANIGRLGKTLWTEKDGGDKITVNPVWDGREEARNIGDMIEERQRKGQKLSEMAVLVRAGSQTREFEERFLTLGVPHRIIGGFRFYERAEIRDVTAYLRHIQNPDDSLAFERIINVPKRGIGDATVNKLHAIARRKGCSLARAAEEILAAGELRAKAGNALRNLLDNFIRWRDQAQDGDHIALTETIMDESGYLDMWRMDKSPDSEGKLENLGELLRAMEPFEGLEDFLEHIALVMENSGNDVQDKVSIMTLHGSKGLEFESVFLPGWEEDLFPSKKSLEEHGSKGLEEERRLAYVGLTRAKKEAHIFYVASRYLYGNYTSPLPSRFISELPADHVDSRPSKSMYGQATEFSEAAPKWTQGYSKPQLDRSRAKSTPTADKRKTAAVSAFKPGERVFHDKFGYGIILTCDGNKLEIDFEKGSVRKLMDSFVQAA</sequence>
<evidence type="ECO:0000256" key="9">
    <source>
        <dbReference type="ARBA" id="ARBA00034808"/>
    </source>
</evidence>
<dbReference type="FunFam" id="1.10.486.10:FF:000003">
    <property type="entry name" value="ATP-dependent DNA helicase"/>
    <property type="match status" value="1"/>
</dbReference>
<comment type="catalytic activity">
    <reaction evidence="10">
        <text>ATP + H2O = ADP + phosphate + H(+)</text>
        <dbReference type="Rhea" id="RHEA:13065"/>
        <dbReference type="ChEBI" id="CHEBI:15377"/>
        <dbReference type="ChEBI" id="CHEBI:15378"/>
        <dbReference type="ChEBI" id="CHEBI:30616"/>
        <dbReference type="ChEBI" id="CHEBI:43474"/>
        <dbReference type="ChEBI" id="CHEBI:456216"/>
        <dbReference type="EC" id="5.6.2.4"/>
    </reaction>
</comment>
<dbReference type="FunFam" id="1.10.10.160:FF:000001">
    <property type="entry name" value="ATP-dependent DNA helicase"/>
    <property type="match status" value="1"/>
</dbReference>
<dbReference type="GO" id="GO:0000725">
    <property type="term" value="P:recombinational repair"/>
    <property type="evidence" value="ECO:0007669"/>
    <property type="project" value="TreeGrafter"/>
</dbReference>
<dbReference type="Gene3D" id="3.40.50.300">
    <property type="entry name" value="P-loop containing nucleotide triphosphate hydrolases"/>
    <property type="match status" value="2"/>
</dbReference>
<dbReference type="CDD" id="cd17932">
    <property type="entry name" value="DEXQc_UvrD"/>
    <property type="match status" value="1"/>
</dbReference>
<proteinExistence type="inferred from homology"/>
<evidence type="ECO:0000256" key="5">
    <source>
        <dbReference type="ARBA" id="ARBA00022840"/>
    </source>
</evidence>
<dbReference type="InterPro" id="IPR014016">
    <property type="entry name" value="UvrD-like_ATP-bd"/>
</dbReference>
<evidence type="ECO:0000256" key="3">
    <source>
        <dbReference type="ARBA" id="ARBA00022801"/>
    </source>
</evidence>
<dbReference type="PROSITE" id="PS51217">
    <property type="entry name" value="UVRD_HELICASE_CTER"/>
    <property type="match status" value="1"/>
</dbReference>
<keyword evidence="6" id="KW-0238">DNA-binding</keyword>
<dbReference type="InterPro" id="IPR027417">
    <property type="entry name" value="P-loop_NTPase"/>
</dbReference>
<evidence type="ECO:0000259" key="13">
    <source>
        <dbReference type="PROSITE" id="PS51217"/>
    </source>
</evidence>
<keyword evidence="3 14" id="KW-0378">Hydrolase</keyword>
<dbReference type="GO" id="GO:0005524">
    <property type="term" value="F:ATP binding"/>
    <property type="evidence" value="ECO:0007669"/>
    <property type="project" value="UniProtKB-KW"/>
</dbReference>
<evidence type="ECO:0000259" key="12">
    <source>
        <dbReference type="PROSITE" id="PS51198"/>
    </source>
</evidence>
<feature type="region of interest" description="Disordered" evidence="11">
    <location>
        <begin position="679"/>
        <end position="703"/>
    </location>
</feature>
<comment type="catalytic activity">
    <reaction evidence="8">
        <text>Couples ATP hydrolysis with the unwinding of duplex DNA by translocating in the 3'-5' direction.</text>
        <dbReference type="EC" id="5.6.2.4"/>
    </reaction>
</comment>
<keyword evidence="7" id="KW-0413">Isomerase</keyword>
<evidence type="ECO:0000256" key="11">
    <source>
        <dbReference type="SAM" id="MobiDB-lite"/>
    </source>
</evidence>
<keyword evidence="2" id="KW-0547">Nucleotide-binding</keyword>
<dbReference type="InterPro" id="IPR000212">
    <property type="entry name" value="DNA_helicase_UvrD/REP"/>
</dbReference>
<evidence type="ECO:0000256" key="8">
    <source>
        <dbReference type="ARBA" id="ARBA00034617"/>
    </source>
</evidence>
<dbReference type="FunFam" id="3.40.50.300:FF:001890">
    <property type="entry name" value="DNA helicase"/>
    <property type="match status" value="1"/>
</dbReference>
<keyword evidence="4 14" id="KW-0347">Helicase</keyword>
<keyword evidence="5" id="KW-0067">ATP-binding</keyword>
<evidence type="ECO:0000313" key="14">
    <source>
        <dbReference type="EMBL" id="VAV86443.1"/>
    </source>
</evidence>
<evidence type="ECO:0000256" key="7">
    <source>
        <dbReference type="ARBA" id="ARBA00023235"/>
    </source>
</evidence>
<feature type="domain" description="UvrD-like helicase ATP-binding" evidence="12">
    <location>
        <begin position="27"/>
        <end position="308"/>
    </location>
</feature>
<dbReference type="GO" id="GO:0016887">
    <property type="term" value="F:ATP hydrolysis activity"/>
    <property type="evidence" value="ECO:0007669"/>
    <property type="project" value="RHEA"/>
</dbReference>
<name>A0A3B0RPJ7_9ZZZZ</name>
<dbReference type="GO" id="GO:0033202">
    <property type="term" value="C:DNA helicase complex"/>
    <property type="evidence" value="ECO:0007669"/>
    <property type="project" value="TreeGrafter"/>
</dbReference>
<organism evidence="14">
    <name type="scientific">hydrothermal vent metagenome</name>
    <dbReference type="NCBI Taxonomy" id="652676"/>
    <lineage>
        <taxon>unclassified sequences</taxon>
        <taxon>metagenomes</taxon>
        <taxon>ecological metagenomes</taxon>
    </lineage>
</organism>
<dbReference type="InterPro" id="IPR014017">
    <property type="entry name" value="DNA_helicase_UvrD-like_C"/>
</dbReference>